<feature type="signal peptide" evidence="1">
    <location>
        <begin position="1"/>
        <end position="23"/>
    </location>
</feature>
<dbReference type="OrthoDB" id="5192182at2"/>
<evidence type="ECO:0000313" key="2">
    <source>
        <dbReference type="EMBL" id="THV34700.1"/>
    </source>
</evidence>
<feature type="chain" id="PRO_5039014072" description="Carboxypeptidase regulatory-like domain-containing protein" evidence="1">
    <location>
        <begin position="24"/>
        <end position="159"/>
    </location>
</feature>
<organism evidence="2 3">
    <name type="scientific">Glycomyces buryatensis</name>
    <dbReference type="NCBI Taxonomy" id="2570927"/>
    <lineage>
        <taxon>Bacteria</taxon>
        <taxon>Bacillati</taxon>
        <taxon>Actinomycetota</taxon>
        <taxon>Actinomycetes</taxon>
        <taxon>Glycomycetales</taxon>
        <taxon>Glycomycetaceae</taxon>
        <taxon>Glycomyces</taxon>
    </lineage>
</organism>
<dbReference type="Proteomes" id="UP000308760">
    <property type="component" value="Unassembled WGS sequence"/>
</dbReference>
<sequence>MRRVTTVGFGLWAMAPLVLVAGAGCVNIPGSGGCVSTEVEAAAVATGDPTEPVVLTGRLTADGEPVEGSELEFFLFRTDENGELQNGTTLGEVETDSDGRAERVFEGGSRDLPAFSTETVASYRVEYSSDSNVDGVEYCASSSEQAALDVPCAGFGCEW</sequence>
<dbReference type="EMBL" id="STGY01000077">
    <property type="protein sequence ID" value="THV34700.1"/>
    <property type="molecule type" value="Genomic_DNA"/>
</dbReference>
<evidence type="ECO:0000256" key="1">
    <source>
        <dbReference type="SAM" id="SignalP"/>
    </source>
</evidence>
<keyword evidence="1" id="KW-0732">Signal</keyword>
<gene>
    <name evidence="2" type="ORF">FAB82_23925</name>
</gene>
<name>A0A4S8PTF4_9ACTN</name>
<keyword evidence="3" id="KW-1185">Reference proteome</keyword>
<evidence type="ECO:0000313" key="3">
    <source>
        <dbReference type="Proteomes" id="UP000308760"/>
    </source>
</evidence>
<comment type="caution">
    <text evidence="2">The sequence shown here is derived from an EMBL/GenBank/DDBJ whole genome shotgun (WGS) entry which is preliminary data.</text>
</comment>
<accession>A0A4S8PTF4</accession>
<protein>
    <recommendedName>
        <fullName evidence="4">Carboxypeptidase regulatory-like domain-containing protein</fullName>
    </recommendedName>
</protein>
<dbReference type="PROSITE" id="PS51257">
    <property type="entry name" value="PROKAR_LIPOPROTEIN"/>
    <property type="match status" value="1"/>
</dbReference>
<reference evidence="2 3" key="2">
    <citation type="submission" date="2019-05" db="EMBL/GenBank/DDBJ databases">
        <title>Glycomyces buryatensis sp. nov.</title>
        <authorList>
            <person name="Nikitina E."/>
        </authorList>
    </citation>
    <scope>NUCLEOTIDE SEQUENCE [LARGE SCALE GENOMIC DNA]</scope>
    <source>
        <strain evidence="2 3">18</strain>
    </source>
</reference>
<reference evidence="3" key="1">
    <citation type="submission" date="2019-04" db="EMBL/GenBank/DDBJ databases">
        <title>Nocardioides xinjiangensis sp. nov.</title>
        <authorList>
            <person name="Liu S."/>
        </authorList>
    </citation>
    <scope>NUCLEOTIDE SEQUENCE [LARGE SCALE GENOMIC DNA]</scope>
    <source>
        <strain evidence="3">18</strain>
    </source>
</reference>
<dbReference type="AlphaFoldDB" id="A0A4S8PTF4"/>
<proteinExistence type="predicted"/>
<evidence type="ECO:0008006" key="4">
    <source>
        <dbReference type="Google" id="ProtNLM"/>
    </source>
</evidence>
<dbReference type="RefSeq" id="WP_136537082.1">
    <property type="nucleotide sequence ID" value="NZ_STGY01000077.1"/>
</dbReference>